<protein>
    <submittedName>
        <fullName evidence="2">Uncharacterized protein</fullName>
    </submittedName>
</protein>
<evidence type="ECO:0000313" key="2">
    <source>
        <dbReference type="EMBL" id="MBX25744.1"/>
    </source>
</evidence>
<name>A0A2P2M6B4_RHIMU</name>
<evidence type="ECO:0000256" key="1">
    <source>
        <dbReference type="SAM" id="MobiDB-lite"/>
    </source>
</evidence>
<reference evidence="2" key="1">
    <citation type="submission" date="2018-02" db="EMBL/GenBank/DDBJ databases">
        <title>Rhizophora mucronata_Transcriptome.</title>
        <authorList>
            <person name="Meera S.P."/>
            <person name="Sreeshan A."/>
            <person name="Augustine A."/>
        </authorList>
    </citation>
    <scope>NUCLEOTIDE SEQUENCE</scope>
    <source>
        <tissue evidence="2">Leaf</tissue>
    </source>
</reference>
<dbReference type="EMBL" id="GGEC01045260">
    <property type="protein sequence ID" value="MBX25744.1"/>
    <property type="molecule type" value="Transcribed_RNA"/>
</dbReference>
<sequence length="68" mass="7660">MLSNCSNIHFHCSKERPVYFQFGMEGTGIPLTTASEAADLLNNPQYRPPHPEINNNTPSREERLMGAK</sequence>
<proteinExistence type="predicted"/>
<organism evidence="2">
    <name type="scientific">Rhizophora mucronata</name>
    <name type="common">Asiatic mangrove</name>
    <dbReference type="NCBI Taxonomy" id="61149"/>
    <lineage>
        <taxon>Eukaryota</taxon>
        <taxon>Viridiplantae</taxon>
        <taxon>Streptophyta</taxon>
        <taxon>Embryophyta</taxon>
        <taxon>Tracheophyta</taxon>
        <taxon>Spermatophyta</taxon>
        <taxon>Magnoliopsida</taxon>
        <taxon>eudicotyledons</taxon>
        <taxon>Gunneridae</taxon>
        <taxon>Pentapetalae</taxon>
        <taxon>rosids</taxon>
        <taxon>fabids</taxon>
        <taxon>Malpighiales</taxon>
        <taxon>Rhizophoraceae</taxon>
        <taxon>Rhizophora</taxon>
    </lineage>
</organism>
<accession>A0A2P2M6B4</accession>
<feature type="region of interest" description="Disordered" evidence="1">
    <location>
        <begin position="41"/>
        <end position="68"/>
    </location>
</feature>
<dbReference type="AlphaFoldDB" id="A0A2P2M6B4"/>
<feature type="compositionally biased region" description="Basic and acidic residues" evidence="1">
    <location>
        <begin position="59"/>
        <end position="68"/>
    </location>
</feature>